<feature type="compositionally biased region" description="Low complexity" evidence="1">
    <location>
        <begin position="38"/>
        <end position="56"/>
    </location>
</feature>
<feature type="chain" id="PRO_5033048491" evidence="2">
    <location>
        <begin position="23"/>
        <end position="319"/>
    </location>
</feature>
<gene>
    <name evidence="3" type="ORF">ENP34_14955</name>
</gene>
<proteinExistence type="predicted"/>
<comment type="caution">
    <text evidence="3">The sequence shown here is derived from an EMBL/GenBank/DDBJ whole genome shotgun (WGS) entry which is preliminary data.</text>
</comment>
<reference evidence="3" key="1">
    <citation type="journal article" date="2020" name="mSystems">
        <title>Genome- and Community-Level Interaction Insights into Carbon Utilization and Element Cycling Functions of Hydrothermarchaeota in Hydrothermal Sediment.</title>
        <authorList>
            <person name="Zhou Z."/>
            <person name="Liu Y."/>
            <person name="Xu W."/>
            <person name="Pan J."/>
            <person name="Luo Z.H."/>
            <person name="Li M."/>
        </authorList>
    </citation>
    <scope>NUCLEOTIDE SEQUENCE [LARGE SCALE GENOMIC DNA]</scope>
    <source>
        <strain evidence="3">SpSt-210</strain>
    </source>
</reference>
<accession>A0A831TCR7</accession>
<dbReference type="AlphaFoldDB" id="A0A831TCR7"/>
<dbReference type="PROSITE" id="PS51318">
    <property type="entry name" value="TAT"/>
    <property type="match status" value="1"/>
</dbReference>
<feature type="signal peptide" evidence="2">
    <location>
        <begin position="1"/>
        <end position="22"/>
    </location>
</feature>
<evidence type="ECO:0000256" key="2">
    <source>
        <dbReference type="SAM" id="SignalP"/>
    </source>
</evidence>
<dbReference type="PROSITE" id="PS51257">
    <property type="entry name" value="PROKAR_LIPOPROTEIN"/>
    <property type="match status" value="1"/>
</dbReference>
<dbReference type="EMBL" id="DSIY01000349">
    <property type="protein sequence ID" value="HEG92715.1"/>
    <property type="molecule type" value="Genomic_DNA"/>
</dbReference>
<protein>
    <submittedName>
        <fullName evidence="3">Uncharacterized protein</fullName>
    </submittedName>
</protein>
<feature type="compositionally biased region" description="Gly residues" evidence="1">
    <location>
        <begin position="28"/>
        <end position="37"/>
    </location>
</feature>
<dbReference type="InterPro" id="IPR006311">
    <property type="entry name" value="TAT_signal"/>
</dbReference>
<sequence>MTSTRRRFIALAGAAILVPLLAACGQPEGQGGPGSQPGPGSTPSTGESSPTAGPGTIAHPTGAEDLVLRIDRTGGLLPPFYAVTELPLFVLYGDGRVITQGPQIMIYPPPALPNLLETRLTEEGVQAILHEAQAAGLLEGDRRYELPTIADAPITLFTVNAGGRTSTVSVYALSEAELNDPNLSPEDRQVRQRLRDFLDKALSFSSWLPPTAIAKPETSYEISRLQLVVVPADQAIDEPVDVQPAEMEWPLAGPLGEFGEPYQVMGMQARCGIAERAELAAVLDAMSQANTLTRWRSGDALYAVFPRPLLPGEAGCVSS</sequence>
<name>A0A831TCR7_9BACT</name>
<organism evidence="3">
    <name type="scientific">Thermorudis peleae</name>
    <dbReference type="NCBI Taxonomy" id="1382356"/>
    <lineage>
        <taxon>Bacteria</taxon>
        <taxon>Pseudomonadati</taxon>
        <taxon>Thermomicrobiota</taxon>
        <taxon>Thermomicrobia</taxon>
        <taxon>Thermomicrobia incertae sedis</taxon>
        <taxon>Thermorudis</taxon>
    </lineage>
</organism>
<feature type="region of interest" description="Disordered" evidence="1">
    <location>
        <begin position="27"/>
        <end position="60"/>
    </location>
</feature>
<evidence type="ECO:0000313" key="3">
    <source>
        <dbReference type="EMBL" id="HEG92715.1"/>
    </source>
</evidence>
<evidence type="ECO:0000256" key="1">
    <source>
        <dbReference type="SAM" id="MobiDB-lite"/>
    </source>
</evidence>
<keyword evidence="2" id="KW-0732">Signal</keyword>